<accession>A0A816VQH8</accession>
<evidence type="ECO:0000256" key="1">
    <source>
        <dbReference type="SAM" id="MobiDB-lite"/>
    </source>
</evidence>
<feature type="compositionally biased region" description="Basic and acidic residues" evidence="1">
    <location>
        <begin position="55"/>
        <end position="75"/>
    </location>
</feature>
<dbReference type="Proteomes" id="UP000663856">
    <property type="component" value="Unassembled WGS sequence"/>
</dbReference>
<protein>
    <submittedName>
        <fullName evidence="2">Uncharacterized protein</fullName>
    </submittedName>
</protein>
<dbReference type="AlphaFoldDB" id="A0A816VQH8"/>
<evidence type="ECO:0000313" key="2">
    <source>
        <dbReference type="EMBL" id="CAF2116241.1"/>
    </source>
</evidence>
<sequence length="82" mass="9466">MQTRLIWFTNGNDIYFCKSGVILVQFLTIKTSTYQINSNKVCRLIISLKQPRQIDHGNDTDMIKRYGSPEEKEHSSTILSSL</sequence>
<dbReference type="Proteomes" id="UP000663824">
    <property type="component" value="Unassembled WGS sequence"/>
</dbReference>
<feature type="region of interest" description="Disordered" evidence="1">
    <location>
        <begin position="55"/>
        <end position="82"/>
    </location>
</feature>
<organism evidence="2 4">
    <name type="scientific">Rotaria magnacalcarata</name>
    <dbReference type="NCBI Taxonomy" id="392030"/>
    <lineage>
        <taxon>Eukaryota</taxon>
        <taxon>Metazoa</taxon>
        <taxon>Spiralia</taxon>
        <taxon>Gnathifera</taxon>
        <taxon>Rotifera</taxon>
        <taxon>Eurotatoria</taxon>
        <taxon>Bdelloidea</taxon>
        <taxon>Philodinida</taxon>
        <taxon>Philodinidae</taxon>
        <taxon>Rotaria</taxon>
    </lineage>
</organism>
<proteinExistence type="predicted"/>
<name>A0A816VQH8_9BILA</name>
<evidence type="ECO:0000313" key="4">
    <source>
        <dbReference type="Proteomes" id="UP000663856"/>
    </source>
</evidence>
<dbReference type="EMBL" id="CAJNRF010010073">
    <property type="protein sequence ID" value="CAF2116241.1"/>
    <property type="molecule type" value="Genomic_DNA"/>
</dbReference>
<reference evidence="2" key="1">
    <citation type="submission" date="2021-02" db="EMBL/GenBank/DDBJ databases">
        <authorList>
            <person name="Nowell W R."/>
        </authorList>
    </citation>
    <scope>NUCLEOTIDE SEQUENCE</scope>
</reference>
<evidence type="ECO:0000313" key="3">
    <source>
        <dbReference type="EMBL" id="CAF2134218.1"/>
    </source>
</evidence>
<comment type="caution">
    <text evidence="2">The sequence shown here is derived from an EMBL/GenBank/DDBJ whole genome shotgun (WGS) entry which is preliminary data.</text>
</comment>
<dbReference type="EMBL" id="CAJNRE010015063">
    <property type="protein sequence ID" value="CAF2134218.1"/>
    <property type="molecule type" value="Genomic_DNA"/>
</dbReference>
<gene>
    <name evidence="3" type="ORF">MBJ925_LOCUS28146</name>
    <name evidence="2" type="ORF">WKI299_LOCUS23250</name>
</gene>